<comment type="caution">
    <text evidence="1">The sequence shown here is derived from an EMBL/GenBank/DDBJ whole genome shotgun (WGS) entry which is preliminary data.</text>
</comment>
<protein>
    <submittedName>
        <fullName evidence="1">Uncharacterized protein</fullName>
    </submittedName>
</protein>
<evidence type="ECO:0000313" key="1">
    <source>
        <dbReference type="EMBL" id="KAI6089938.1"/>
    </source>
</evidence>
<reference evidence="1 2" key="1">
    <citation type="journal article" date="2022" name="New Phytol.">
        <title>Ecological generalism drives hyperdiversity of secondary metabolite gene clusters in xylarialean endophytes.</title>
        <authorList>
            <person name="Franco M.E.E."/>
            <person name="Wisecaver J.H."/>
            <person name="Arnold A.E."/>
            <person name="Ju Y.M."/>
            <person name="Slot J.C."/>
            <person name="Ahrendt S."/>
            <person name="Moore L.P."/>
            <person name="Eastman K.E."/>
            <person name="Scott K."/>
            <person name="Konkel Z."/>
            <person name="Mondo S.J."/>
            <person name="Kuo A."/>
            <person name="Hayes R.D."/>
            <person name="Haridas S."/>
            <person name="Andreopoulos B."/>
            <person name="Riley R."/>
            <person name="LaButti K."/>
            <person name="Pangilinan J."/>
            <person name="Lipzen A."/>
            <person name="Amirebrahimi M."/>
            <person name="Yan J."/>
            <person name="Adam C."/>
            <person name="Keymanesh K."/>
            <person name="Ng V."/>
            <person name="Louie K."/>
            <person name="Northen T."/>
            <person name="Drula E."/>
            <person name="Henrissat B."/>
            <person name="Hsieh H.M."/>
            <person name="Youens-Clark K."/>
            <person name="Lutzoni F."/>
            <person name="Miadlikowska J."/>
            <person name="Eastwood D.C."/>
            <person name="Hamelin R.C."/>
            <person name="Grigoriev I.V."/>
            <person name="U'Ren J.M."/>
        </authorList>
    </citation>
    <scope>NUCLEOTIDE SEQUENCE [LARGE SCALE GENOMIC DNA]</scope>
    <source>
        <strain evidence="1 2">ER1909</strain>
    </source>
</reference>
<proteinExistence type="predicted"/>
<dbReference type="EMBL" id="MU394293">
    <property type="protein sequence ID" value="KAI6089938.1"/>
    <property type="molecule type" value="Genomic_DNA"/>
</dbReference>
<keyword evidence="2" id="KW-1185">Reference proteome</keyword>
<dbReference type="Proteomes" id="UP001497680">
    <property type="component" value="Unassembled WGS sequence"/>
</dbReference>
<name>A0ACC0DB05_9PEZI</name>
<accession>A0ACC0DB05</accession>
<evidence type="ECO:0000313" key="2">
    <source>
        <dbReference type="Proteomes" id="UP001497680"/>
    </source>
</evidence>
<organism evidence="1 2">
    <name type="scientific">Hypoxylon rubiginosum</name>
    <dbReference type="NCBI Taxonomy" id="110542"/>
    <lineage>
        <taxon>Eukaryota</taxon>
        <taxon>Fungi</taxon>
        <taxon>Dikarya</taxon>
        <taxon>Ascomycota</taxon>
        <taxon>Pezizomycotina</taxon>
        <taxon>Sordariomycetes</taxon>
        <taxon>Xylariomycetidae</taxon>
        <taxon>Xylariales</taxon>
        <taxon>Hypoxylaceae</taxon>
        <taxon>Hypoxylon</taxon>
    </lineage>
</organism>
<sequence>MTTDVVTFSEHLQEFKAQYTRQSALIKQHIDDVLTFLGDELNEAGVRFQSPISSRMKTLDSAIRSLERRASARMERSRLKDSLERQGWDWQDYWQEYGRDDRINDYGPYESCSAMFRALHDIGGIRILVYFPGDIELAVKCLEGISKIKVVRKLFRSQKASSDIMDLRRDVRILERKVDKEVKSGENTFTGYRATHIHVCMANDPEVIIEIQIATVVMNAWSQVEHDIIYKPRKAVPTRDETRILDTLNGVVMVGENALRQLEETIKRQEICHANEESQFATSIYDLGQWIINHCHSKGIFPLKETTDRLNGLEYLLEVLMVVEEHTFKTVKLLIDGLLSVAGNDSSVFSHQLPLHMLTQLHRISKKISNNPTFPDPSQTSWLLAKLLASRVVQTLNIAVHMGIECEFVNAIGNSLRTQEGIPRPSFVDFLDALHPEHPRMHWASYDPIYKFCHAFLDLPRLRTVISDNQSPLIEAPLILVEMGLVVQPKEIDDQERAQNQKAFVPRSLYELLSDSVGVPGPFTMAGALCFHHQEHQHVLRLMSISLSSFKEALESCVSVLESSRFQWQFENGQSRTYRRIASTDTTAESQAEDFGQSPKMYPGYFESISEDDLAEPRWKYVENMPRKWKLSRFNVENESTGSSIEKFERKDELLDLASSLIESGNLRSSRDLHGRSLYHTLTIEGKEFTILSENDKFILYQGKWILSDSLASVHVSGARTQDEEFVDDTQEEQPD</sequence>
<gene>
    <name evidence="1" type="ORF">F4821DRAFT_45096</name>
</gene>